<keyword evidence="1" id="KW-0479">Metal-binding</keyword>
<dbReference type="PANTHER" id="PTHR31669">
    <property type="entry name" value="PROTEIN FAR1-RELATED SEQUENCE 10-RELATED"/>
    <property type="match status" value="1"/>
</dbReference>
<evidence type="ECO:0000256" key="1">
    <source>
        <dbReference type="RuleBase" id="RU367018"/>
    </source>
</evidence>
<keyword evidence="1" id="KW-0862">Zinc</keyword>
<keyword evidence="1" id="KW-0863">Zinc-finger</keyword>
<comment type="caution">
    <text evidence="3">The sequence shown here is derived from an EMBL/GenBank/DDBJ whole genome shotgun (WGS) entry which is preliminary data.</text>
</comment>
<dbReference type="GO" id="GO:0006355">
    <property type="term" value="P:regulation of DNA-templated transcription"/>
    <property type="evidence" value="ECO:0007669"/>
    <property type="project" value="UniProtKB-UniRule"/>
</dbReference>
<dbReference type="AlphaFoldDB" id="A0AAV3PUV1"/>
<dbReference type="Proteomes" id="UP001454036">
    <property type="component" value="Unassembled WGS sequence"/>
</dbReference>
<name>A0AAV3PUV1_LITER</name>
<dbReference type="EMBL" id="BAABME010002501">
    <property type="protein sequence ID" value="GAA0154916.1"/>
    <property type="molecule type" value="Genomic_DNA"/>
</dbReference>
<reference evidence="3 4" key="1">
    <citation type="submission" date="2024-01" db="EMBL/GenBank/DDBJ databases">
        <title>The complete chloroplast genome sequence of Lithospermum erythrorhizon: insights into the phylogenetic relationship among Boraginaceae species and the maternal lineages of purple gromwells.</title>
        <authorList>
            <person name="Okada T."/>
            <person name="Watanabe K."/>
        </authorList>
    </citation>
    <scope>NUCLEOTIDE SEQUENCE [LARGE SCALE GENOMIC DNA]</scope>
</reference>
<dbReference type="GO" id="GO:0005634">
    <property type="term" value="C:nucleus"/>
    <property type="evidence" value="ECO:0007669"/>
    <property type="project" value="UniProtKB-SubCell"/>
</dbReference>
<keyword evidence="4" id="KW-1185">Reference proteome</keyword>
<organism evidence="3 4">
    <name type="scientific">Lithospermum erythrorhizon</name>
    <name type="common">Purple gromwell</name>
    <name type="synonym">Lithospermum officinale var. erythrorhizon</name>
    <dbReference type="NCBI Taxonomy" id="34254"/>
    <lineage>
        <taxon>Eukaryota</taxon>
        <taxon>Viridiplantae</taxon>
        <taxon>Streptophyta</taxon>
        <taxon>Embryophyta</taxon>
        <taxon>Tracheophyta</taxon>
        <taxon>Spermatophyta</taxon>
        <taxon>Magnoliopsida</taxon>
        <taxon>eudicotyledons</taxon>
        <taxon>Gunneridae</taxon>
        <taxon>Pentapetalae</taxon>
        <taxon>asterids</taxon>
        <taxon>lamiids</taxon>
        <taxon>Boraginales</taxon>
        <taxon>Boraginaceae</taxon>
        <taxon>Boraginoideae</taxon>
        <taxon>Lithospermeae</taxon>
        <taxon>Lithospermum</taxon>
    </lineage>
</organism>
<protein>
    <recommendedName>
        <fullName evidence="1">Protein FAR1-RELATED SEQUENCE</fullName>
    </recommendedName>
</protein>
<dbReference type="PANTHER" id="PTHR31669:SF251">
    <property type="entry name" value="PROTEIN FAR1-RELATED SEQUENCE"/>
    <property type="match status" value="1"/>
</dbReference>
<comment type="similarity">
    <text evidence="1">Belongs to the FHY3/FAR1 family.</text>
</comment>
<gene>
    <name evidence="3" type="ORF">LIER_12760</name>
</gene>
<dbReference type="Pfam" id="PF10551">
    <property type="entry name" value="MULE"/>
    <property type="match status" value="1"/>
</dbReference>
<evidence type="ECO:0000259" key="2">
    <source>
        <dbReference type="Pfam" id="PF10551"/>
    </source>
</evidence>
<evidence type="ECO:0000313" key="3">
    <source>
        <dbReference type="EMBL" id="GAA0154916.1"/>
    </source>
</evidence>
<sequence>MKNFFRGKQSHDMSAGDLHILLQFLSKESKTKPSFFYDIQLDEDSLDTTFRTNKKYFPLAAFLGFSHHRQGCIFGAALLHDQTSETFEWLLHVFLKCMGRKRPVSLFTDQDAAMRKAISIVLPDCFHGLCSWHICENATRRLGSLVMKEFFTHFNFLIRDVGNKDDFHFNWKLMIDECFNGVPNSWLQFIYLFRHQWSSVWVKSYFTAGWKSTQVSESFNSFLRDYVSVSYSLPQVFHNFNLMLDHMREKLNKSVYESIQYLPLIRFNHSAIVKQTSQVYTPPIFNLFQDQYSLILEYFVHIDEASGGSMNKICLVFKNDPCDPSVKLVERVVEIDLAGLEWTYSYRKFANWGVLYCHILKAVDIGAWTLPQNDCSSSSTFALRYQAYCASLIQISSLICVDDDIYCYFMKEVNDVLKRVEERVNLTSHAADLISIGSMSTVNNDLEVESHM</sequence>
<evidence type="ECO:0000313" key="4">
    <source>
        <dbReference type="Proteomes" id="UP001454036"/>
    </source>
</evidence>
<feature type="domain" description="MULE transposase" evidence="2">
    <location>
        <begin position="46"/>
        <end position="137"/>
    </location>
</feature>
<proteinExistence type="inferred from homology"/>
<accession>A0AAV3PUV1</accession>
<comment type="function">
    <text evidence="1">Putative transcription activator involved in regulating light control of development.</text>
</comment>
<dbReference type="GO" id="GO:0008270">
    <property type="term" value="F:zinc ion binding"/>
    <property type="evidence" value="ECO:0007669"/>
    <property type="project" value="UniProtKB-UniRule"/>
</dbReference>
<dbReference type="InterPro" id="IPR018289">
    <property type="entry name" value="MULE_transposase_dom"/>
</dbReference>
<comment type="subcellular location">
    <subcellularLocation>
        <location evidence="1">Nucleus</location>
    </subcellularLocation>
</comment>
<keyword evidence="1" id="KW-0539">Nucleus</keyword>
<dbReference type="InterPro" id="IPR031052">
    <property type="entry name" value="FHY3/FAR1"/>
</dbReference>